<evidence type="ECO:0000256" key="12">
    <source>
        <dbReference type="ARBA" id="ARBA00023136"/>
    </source>
</evidence>
<organism evidence="26 27">
    <name type="scientific">Stylophora pistillata</name>
    <name type="common">Smooth cauliflower coral</name>
    <dbReference type="NCBI Taxonomy" id="50429"/>
    <lineage>
        <taxon>Eukaryota</taxon>
        <taxon>Metazoa</taxon>
        <taxon>Cnidaria</taxon>
        <taxon>Anthozoa</taxon>
        <taxon>Hexacorallia</taxon>
        <taxon>Scleractinia</taxon>
        <taxon>Astrocoeniina</taxon>
        <taxon>Pocilloporidae</taxon>
        <taxon>Stylophora</taxon>
    </lineage>
</organism>
<dbReference type="GO" id="GO:0004714">
    <property type="term" value="F:transmembrane receptor protein tyrosine kinase activity"/>
    <property type="evidence" value="ECO:0007669"/>
    <property type="project" value="UniProtKB-EC"/>
</dbReference>
<dbReference type="SUPFAM" id="SSF56112">
    <property type="entry name" value="Protein kinase-like (PK-like)"/>
    <property type="match status" value="2"/>
</dbReference>
<evidence type="ECO:0000259" key="25">
    <source>
        <dbReference type="PROSITE" id="PS50853"/>
    </source>
</evidence>
<dbReference type="Gene3D" id="1.10.510.10">
    <property type="entry name" value="Transferase(Phosphotransferase) domain 1"/>
    <property type="match status" value="2"/>
</dbReference>
<dbReference type="SMART" id="SM00219">
    <property type="entry name" value="TyrKc"/>
    <property type="match status" value="2"/>
</dbReference>
<dbReference type="PANTHER" id="PTHR24416:SF583">
    <property type="entry name" value="RECEPTOR PROTEIN-TYROSINE KINASE"/>
    <property type="match status" value="1"/>
</dbReference>
<keyword evidence="7" id="KW-0677">Repeat</keyword>
<dbReference type="FunFam" id="2.10.25.10:FF:000038">
    <property type="entry name" value="Fibrillin 2"/>
    <property type="match status" value="4"/>
</dbReference>
<feature type="domain" description="CUB" evidence="22">
    <location>
        <begin position="1006"/>
        <end position="1144"/>
    </location>
</feature>
<evidence type="ECO:0000259" key="22">
    <source>
        <dbReference type="PROSITE" id="PS01180"/>
    </source>
</evidence>
<dbReference type="InterPro" id="IPR013783">
    <property type="entry name" value="Ig-like_fold"/>
</dbReference>
<evidence type="ECO:0000313" key="27">
    <source>
        <dbReference type="Proteomes" id="UP000225706"/>
    </source>
</evidence>
<dbReference type="InterPro" id="IPR036116">
    <property type="entry name" value="FN3_sf"/>
</dbReference>
<dbReference type="Pfam" id="PF00431">
    <property type="entry name" value="CUB"/>
    <property type="match status" value="2"/>
</dbReference>
<feature type="domain" description="EGF-like" evidence="24">
    <location>
        <begin position="1264"/>
        <end position="1304"/>
    </location>
</feature>
<dbReference type="Gene3D" id="3.30.40.10">
    <property type="entry name" value="Zinc/RING finger domain, C3HC4 (zinc finger)"/>
    <property type="match status" value="1"/>
</dbReference>
<feature type="domain" description="Fibronectin type-III" evidence="25">
    <location>
        <begin position="385"/>
        <end position="477"/>
    </location>
</feature>
<keyword evidence="8" id="KW-0547">Nucleotide-binding</keyword>
<evidence type="ECO:0000256" key="14">
    <source>
        <dbReference type="ARBA" id="ARBA00023157"/>
    </source>
</evidence>
<feature type="compositionally biased region" description="Basic and acidic residues" evidence="19">
    <location>
        <begin position="708"/>
        <end position="718"/>
    </location>
</feature>
<feature type="chain" id="PRO_5012044144" description="receptor protein-tyrosine kinase" evidence="21">
    <location>
        <begin position="21"/>
        <end position="1826"/>
    </location>
</feature>
<keyword evidence="27" id="KW-1185">Reference proteome</keyword>
<dbReference type="InterPro" id="IPR050122">
    <property type="entry name" value="RTK"/>
</dbReference>
<dbReference type="SUPFAM" id="SSF49854">
    <property type="entry name" value="Spermadhesin, CUB domain"/>
    <property type="match status" value="2"/>
</dbReference>
<evidence type="ECO:0000256" key="10">
    <source>
        <dbReference type="ARBA" id="ARBA00022840"/>
    </source>
</evidence>
<evidence type="ECO:0000256" key="21">
    <source>
        <dbReference type="SAM" id="SignalP"/>
    </source>
</evidence>
<dbReference type="InterPro" id="IPR013083">
    <property type="entry name" value="Znf_RING/FYVE/PHD"/>
</dbReference>
<evidence type="ECO:0000256" key="15">
    <source>
        <dbReference type="ARBA" id="ARBA00023170"/>
    </source>
</evidence>
<dbReference type="SUPFAM" id="SSF57196">
    <property type="entry name" value="EGF/Laminin"/>
    <property type="match status" value="1"/>
</dbReference>
<keyword evidence="9 26" id="KW-0418">Kinase</keyword>
<dbReference type="EC" id="2.7.10.1" evidence="2"/>
<dbReference type="FunFam" id="2.60.120.290:FF:000013">
    <property type="entry name" value="Membrane frizzled-related protein"/>
    <property type="match status" value="1"/>
</dbReference>
<dbReference type="InterPro" id="IPR018097">
    <property type="entry name" value="EGF_Ca-bd_CS"/>
</dbReference>
<dbReference type="InterPro" id="IPR035914">
    <property type="entry name" value="Sperma_CUB_dom_sf"/>
</dbReference>
<keyword evidence="3 18" id="KW-0245">EGF-like domain</keyword>
<evidence type="ECO:0000256" key="5">
    <source>
        <dbReference type="ARBA" id="ARBA00022692"/>
    </source>
</evidence>
<protein>
    <recommendedName>
        <fullName evidence="2">receptor protein-tyrosine kinase</fullName>
        <ecNumber evidence="2">2.7.10.1</ecNumber>
    </recommendedName>
</protein>
<dbReference type="SUPFAM" id="SSF57184">
    <property type="entry name" value="Growth factor receptor domain"/>
    <property type="match status" value="1"/>
</dbReference>
<feature type="region of interest" description="Disordered" evidence="19">
    <location>
        <begin position="695"/>
        <end position="718"/>
    </location>
</feature>
<dbReference type="GO" id="GO:0005509">
    <property type="term" value="F:calcium ion binding"/>
    <property type="evidence" value="ECO:0007669"/>
    <property type="project" value="InterPro"/>
</dbReference>
<dbReference type="GO" id="GO:0007169">
    <property type="term" value="P:cell surface receptor protein tyrosine kinase signaling pathway"/>
    <property type="evidence" value="ECO:0007669"/>
    <property type="project" value="TreeGrafter"/>
</dbReference>
<dbReference type="PROSITE" id="PS01187">
    <property type="entry name" value="EGF_CA"/>
    <property type="match status" value="2"/>
</dbReference>
<dbReference type="InterPro" id="IPR000859">
    <property type="entry name" value="CUB_dom"/>
</dbReference>
<dbReference type="InterPro" id="IPR001881">
    <property type="entry name" value="EGF-like_Ca-bd_dom"/>
</dbReference>
<keyword evidence="6 21" id="KW-0732">Signal</keyword>
<dbReference type="FunFam" id="1.10.510.10:FF:000462">
    <property type="entry name" value="Receptor tyrosine kinase"/>
    <property type="match status" value="1"/>
</dbReference>
<dbReference type="InterPro" id="IPR000742">
    <property type="entry name" value="EGF"/>
</dbReference>
<dbReference type="SMART" id="SM00181">
    <property type="entry name" value="EGF"/>
    <property type="match status" value="4"/>
</dbReference>
<evidence type="ECO:0000259" key="24">
    <source>
        <dbReference type="PROSITE" id="PS50026"/>
    </source>
</evidence>
<evidence type="ECO:0000256" key="17">
    <source>
        <dbReference type="ARBA" id="ARBA00051243"/>
    </source>
</evidence>
<dbReference type="CDD" id="cd00054">
    <property type="entry name" value="EGF_CA"/>
    <property type="match status" value="4"/>
</dbReference>
<evidence type="ECO:0000256" key="8">
    <source>
        <dbReference type="ARBA" id="ARBA00022741"/>
    </source>
</evidence>
<keyword evidence="16" id="KW-0325">Glycoprotein</keyword>
<evidence type="ECO:0000256" key="2">
    <source>
        <dbReference type="ARBA" id="ARBA00011902"/>
    </source>
</evidence>
<feature type="domain" description="EGF-like" evidence="24">
    <location>
        <begin position="1221"/>
        <end position="1260"/>
    </location>
</feature>
<name>A0A2B4SHA7_STYPI</name>
<keyword evidence="11 20" id="KW-1133">Transmembrane helix</keyword>
<dbReference type="InterPro" id="IPR011009">
    <property type="entry name" value="Kinase-like_dom_sf"/>
</dbReference>
<dbReference type="PROSITE" id="PS00109">
    <property type="entry name" value="PROTEIN_KINASE_TYR"/>
    <property type="match status" value="2"/>
</dbReference>
<dbReference type="FunFam" id="1.10.510.10:FF:000190">
    <property type="entry name" value="Proto-oncogene tyrosine-protein kinase receptor Ret"/>
    <property type="match status" value="1"/>
</dbReference>
<dbReference type="InterPro" id="IPR009030">
    <property type="entry name" value="Growth_fac_rcpt_cys_sf"/>
</dbReference>
<comment type="caution">
    <text evidence="26">The sequence shown here is derived from an EMBL/GenBank/DDBJ whole genome shotgun (WGS) entry which is preliminary data.</text>
</comment>
<evidence type="ECO:0000256" key="18">
    <source>
        <dbReference type="PROSITE-ProRule" id="PRU00076"/>
    </source>
</evidence>
<evidence type="ECO:0000256" key="11">
    <source>
        <dbReference type="ARBA" id="ARBA00022989"/>
    </source>
</evidence>
<evidence type="ECO:0000256" key="20">
    <source>
        <dbReference type="SAM" id="Phobius"/>
    </source>
</evidence>
<sequence length="1826" mass="206425">MTKFCTLLALFVLLSYTAVATTENREQINRECKPFPYPFFDSVPFFLDFIRWFSWFFSSLINAVYCVLNTVVITACEIISNVFSGFKQAIKLVEYLGYCVRVILQLNYNFVSSIFACLSRIAQLIKDTVLCIIDGTINVISSSFRLLLNLIRGIVSIIPTGFNQAFHGASSAKNATGVLLHKSYLGWKYILGTPSTALTTIVTSVRAVLECALMSIWNTGPDISRLKQIFTTQAQSHHFSVEEKDSGLREELERERDKNLCVVCQTESKNIVVMPCRHMCFNNGDTSQHHGADNTFGRNVHGHWLLDGSDPDVSSVSQGEKLVHKLDMAEPSNFSNSYYYIGGWPFKDRFSIRSVEFFGSLMNLHVIGVALTPDEIYDLYKDYPLIINVTLTDAKRNTVNVEWEPPSCPADIKMYFVCYREIYSRDWTTIGISSNVTSYHLQLESSREYEIAVTTREINKDLPRNLWRVRTLGVKDKGTGNKTKNRLKALVISGSVAAVVAVTLCIICYKMKQLHAVLEKSPLLRSKSKIVHLLQREVIPERVTLLEELGQGAFGKVHKGVLRELPKSEVFYKPKRERINEVSKETVVAVKVLLDTASKENKKQFLQEIEFMKKIGSHRNVLGMIGYWERSEPIMLILEYVPHGDLLLWLRNKRQFISSHQHAVGDQTPFTCEQQNKGATRMMGLTRGIQLTEDDNTTRLNESPVSLDPEKTEENAVRRSEVKISVSPGNEQHGKDSEGLSADDLLCFGWQINQGMDYLAGRGFVHRDLAARNVLLGEGRTVKIADFGLLRHTYGEIYEVKQMKKLPIKWTAPEALFYGRYTSKSDVWSFGVLLWELATMGGIPYPGISNKELYKLLKTGYRMDKPDMCSEEIYKLMLECWKEDPKERPTFRDLIQTLEEMMTKDTPYYDFDKLDENDACYDEVISDCSDTYDPDTRSVVVGIPPNKDMKIEGKREENSFQILIARQSEEVGTCPYDYVVVMDGSFGSTNIVIRLCGTTINTLSSCGGQKTMVSTTNSVLVHMHTDDKNENRGFIASYQVSGTIMSPNHPNNYPNGAKCEWIIDLGPGYNITLTFHKFVLETKENCEYDWVRVQEGNNEDSPKKGTFCSDVLPPDITTVGPMRIVFESDGDKEYEGFYMTWLAQDRNECLEPDICHANATCANTAGSYQCTCKLSYTGDDFNECESNLDNCHVDAICINTPTHFECMRKPGFLGDGLSCVDRNECLEPGICHANATCANTAGSYQCTCMLSYTGDGKFCTWYKDFNECDLNLDNCHEDALCINTLTHFECKCEPGYLGDGLNCTGTTELDLPPPSMGNNSEQAVHYRVMEHVGSLESTQEVKGSTLPTDKRGSIPGIITGVVVAVVMGTIVLIFKRWKVKQKRLRGVKTKRSKSDIVHFLKEEVYPDRVTLHEELGRGAFGKVQRGVLRKLPSTEVFRMQREKRAEVCEETVVVAVKVLFDAACEEGKHQFLREIELMRKIGSHKNVLSMLGYWIKSEPIMLILEYVPHGDLLQWLRDKRQYISSQQQDLYEGKQCIGEGENDEGRRIPGDESRGVSGAINLTGADNACKVVNLTEADMACRVEIAPTLLENEEKKGTPQKNGIPCQVVNTEVQSSDEQHINSCSNDLSVKDLVCFAWQITQGMDYLASKEFVHRDLAARNVLLGEGRTVKIADFGLLRHTYGEIYEAKQKKKLPIKWTAPEALCHGSYTSKSDVWSFGVVLWEMATMGGIPYPGISNKELYKLLKTGYRMEKPDMCSDEIYNLILECWKEDPSERPTFRDLIPTLEEMMTKDTPYYDFDKLDENDACYDEVISDSSDTCDADTPL</sequence>
<dbReference type="CDD" id="cd00192">
    <property type="entry name" value="PTKc"/>
    <property type="match status" value="2"/>
</dbReference>
<proteinExistence type="predicted"/>
<feature type="signal peptide" evidence="21">
    <location>
        <begin position="1"/>
        <end position="20"/>
    </location>
</feature>
<comment type="subcellular location">
    <subcellularLocation>
        <location evidence="1">Membrane</location>
        <topology evidence="1">Single-pass type I membrane protein</topology>
    </subcellularLocation>
</comment>
<keyword evidence="14" id="KW-1015">Disulfide bond</keyword>
<keyword evidence="5 20" id="KW-0812">Transmembrane</keyword>
<dbReference type="PROSITE" id="PS50026">
    <property type="entry name" value="EGF_3"/>
    <property type="match status" value="3"/>
</dbReference>
<accession>A0A2B4SHA7</accession>
<feature type="transmembrane region" description="Helical" evidence="20">
    <location>
        <begin position="1354"/>
        <end position="1374"/>
    </location>
</feature>
<dbReference type="PROSITE" id="PS01186">
    <property type="entry name" value="EGF_2"/>
    <property type="match status" value="1"/>
</dbReference>
<evidence type="ECO:0000256" key="1">
    <source>
        <dbReference type="ARBA" id="ARBA00004479"/>
    </source>
</evidence>
<dbReference type="GO" id="GO:0005524">
    <property type="term" value="F:ATP binding"/>
    <property type="evidence" value="ECO:0007669"/>
    <property type="project" value="UniProtKB-KW"/>
</dbReference>
<evidence type="ECO:0000256" key="9">
    <source>
        <dbReference type="ARBA" id="ARBA00022777"/>
    </source>
</evidence>
<evidence type="ECO:0000256" key="19">
    <source>
        <dbReference type="SAM" id="MobiDB-lite"/>
    </source>
</evidence>
<feature type="domain" description="Protein kinase" evidence="23">
    <location>
        <begin position="543"/>
        <end position="909"/>
    </location>
</feature>
<dbReference type="GO" id="GO:0043235">
    <property type="term" value="C:receptor complex"/>
    <property type="evidence" value="ECO:0007669"/>
    <property type="project" value="TreeGrafter"/>
</dbReference>
<dbReference type="InterPro" id="IPR000719">
    <property type="entry name" value="Prot_kinase_dom"/>
</dbReference>
<keyword evidence="15 26" id="KW-0675">Receptor</keyword>
<dbReference type="InterPro" id="IPR020635">
    <property type="entry name" value="Tyr_kinase_cat_dom"/>
</dbReference>
<dbReference type="PANTHER" id="PTHR24416">
    <property type="entry name" value="TYROSINE-PROTEIN KINASE RECEPTOR"/>
    <property type="match status" value="1"/>
</dbReference>
<dbReference type="Gene3D" id="3.30.200.20">
    <property type="entry name" value="Phosphorylase Kinase, domain 1"/>
    <property type="match status" value="2"/>
</dbReference>
<evidence type="ECO:0000256" key="3">
    <source>
        <dbReference type="ARBA" id="ARBA00022536"/>
    </source>
</evidence>
<dbReference type="Proteomes" id="UP000225706">
    <property type="component" value="Unassembled WGS sequence"/>
</dbReference>
<dbReference type="EMBL" id="LSMT01000094">
    <property type="protein sequence ID" value="PFX27835.1"/>
    <property type="molecule type" value="Genomic_DNA"/>
</dbReference>
<dbReference type="Gene3D" id="2.60.40.10">
    <property type="entry name" value="Immunoglobulins"/>
    <property type="match status" value="1"/>
</dbReference>
<dbReference type="InterPro" id="IPR001245">
    <property type="entry name" value="Ser-Thr/Tyr_kinase_cat_dom"/>
</dbReference>
<dbReference type="Pfam" id="PF00041">
    <property type="entry name" value="fn3"/>
    <property type="match status" value="1"/>
</dbReference>
<evidence type="ECO:0000256" key="16">
    <source>
        <dbReference type="ARBA" id="ARBA00023180"/>
    </source>
</evidence>
<gene>
    <name evidence="26" type="primary">FLT3</name>
    <name evidence="26" type="ORF">AWC38_SpisGene7452</name>
</gene>
<dbReference type="GO" id="GO:0005886">
    <property type="term" value="C:plasma membrane"/>
    <property type="evidence" value="ECO:0007669"/>
    <property type="project" value="TreeGrafter"/>
</dbReference>
<dbReference type="PROSITE" id="PS50011">
    <property type="entry name" value="PROTEIN_KINASE_DOM"/>
    <property type="match status" value="2"/>
</dbReference>
<evidence type="ECO:0000256" key="13">
    <source>
        <dbReference type="ARBA" id="ARBA00023137"/>
    </source>
</evidence>
<dbReference type="InterPro" id="IPR000152">
    <property type="entry name" value="EGF-type_Asp/Asn_hydroxyl_site"/>
</dbReference>
<dbReference type="Pfam" id="PF12947">
    <property type="entry name" value="EGF_3"/>
    <property type="match status" value="4"/>
</dbReference>
<dbReference type="Gene3D" id="2.60.120.290">
    <property type="entry name" value="Spermadhesin, CUB domain"/>
    <property type="match status" value="2"/>
</dbReference>
<feature type="domain" description="Protein kinase" evidence="23">
    <location>
        <begin position="1409"/>
        <end position="1797"/>
    </location>
</feature>
<dbReference type="SUPFAM" id="SSF49265">
    <property type="entry name" value="Fibronectin type III"/>
    <property type="match status" value="1"/>
</dbReference>
<dbReference type="PROSITE" id="PS01180">
    <property type="entry name" value="CUB"/>
    <property type="match status" value="1"/>
</dbReference>
<keyword evidence="10" id="KW-0067">ATP-binding</keyword>
<evidence type="ECO:0000259" key="23">
    <source>
        <dbReference type="PROSITE" id="PS50011"/>
    </source>
</evidence>
<comment type="caution">
    <text evidence="18">Lacks conserved residue(s) required for the propagation of feature annotation.</text>
</comment>
<evidence type="ECO:0000256" key="4">
    <source>
        <dbReference type="ARBA" id="ARBA00022679"/>
    </source>
</evidence>
<dbReference type="CDD" id="cd00063">
    <property type="entry name" value="FN3"/>
    <property type="match status" value="1"/>
</dbReference>
<dbReference type="SMART" id="SM00042">
    <property type="entry name" value="CUB"/>
    <property type="match status" value="2"/>
</dbReference>
<dbReference type="PROSITE" id="PS50853">
    <property type="entry name" value="FN3"/>
    <property type="match status" value="1"/>
</dbReference>
<evidence type="ECO:0000313" key="26">
    <source>
        <dbReference type="EMBL" id="PFX27835.1"/>
    </source>
</evidence>
<keyword evidence="12 20" id="KW-0472">Membrane</keyword>
<dbReference type="Gene3D" id="2.10.25.10">
    <property type="entry name" value="Laminin"/>
    <property type="match status" value="4"/>
</dbReference>
<feature type="domain" description="EGF-like" evidence="24">
    <location>
        <begin position="1145"/>
        <end position="1182"/>
    </location>
</feature>
<comment type="catalytic activity">
    <reaction evidence="17">
        <text>L-tyrosyl-[protein] + ATP = O-phospho-L-tyrosyl-[protein] + ADP + H(+)</text>
        <dbReference type="Rhea" id="RHEA:10596"/>
        <dbReference type="Rhea" id="RHEA-COMP:10136"/>
        <dbReference type="Rhea" id="RHEA-COMP:20101"/>
        <dbReference type="ChEBI" id="CHEBI:15378"/>
        <dbReference type="ChEBI" id="CHEBI:30616"/>
        <dbReference type="ChEBI" id="CHEBI:46858"/>
        <dbReference type="ChEBI" id="CHEBI:61978"/>
        <dbReference type="ChEBI" id="CHEBI:456216"/>
        <dbReference type="EC" id="2.7.10.1"/>
    </reaction>
</comment>
<dbReference type="PROSITE" id="PS00010">
    <property type="entry name" value="ASX_HYDROXYL"/>
    <property type="match status" value="3"/>
</dbReference>
<keyword evidence="4" id="KW-0808">Transferase</keyword>
<dbReference type="InterPro" id="IPR024731">
    <property type="entry name" value="NELL2-like_EGF"/>
</dbReference>
<dbReference type="Pfam" id="PF07714">
    <property type="entry name" value="PK_Tyr_Ser-Thr"/>
    <property type="match status" value="2"/>
</dbReference>
<dbReference type="SMART" id="SM00179">
    <property type="entry name" value="EGF_CA"/>
    <property type="match status" value="4"/>
</dbReference>
<dbReference type="InterPro" id="IPR003961">
    <property type="entry name" value="FN3_dom"/>
</dbReference>
<evidence type="ECO:0000256" key="6">
    <source>
        <dbReference type="ARBA" id="ARBA00022729"/>
    </source>
</evidence>
<keyword evidence="13" id="KW-0829">Tyrosine-protein kinase</keyword>
<reference evidence="27" key="1">
    <citation type="journal article" date="2017" name="bioRxiv">
        <title>Comparative analysis of the genomes of Stylophora pistillata and Acropora digitifera provides evidence for extensive differences between species of corals.</title>
        <authorList>
            <person name="Voolstra C.R."/>
            <person name="Li Y."/>
            <person name="Liew Y.J."/>
            <person name="Baumgarten S."/>
            <person name="Zoccola D."/>
            <person name="Flot J.-F."/>
            <person name="Tambutte S."/>
            <person name="Allemand D."/>
            <person name="Aranda M."/>
        </authorList>
    </citation>
    <scope>NUCLEOTIDE SEQUENCE [LARGE SCALE GENOMIC DNA]</scope>
</reference>
<dbReference type="OrthoDB" id="5990021at2759"/>
<dbReference type="STRING" id="50429.A0A2B4SHA7"/>
<dbReference type="CDD" id="cd00041">
    <property type="entry name" value="CUB"/>
    <property type="match status" value="2"/>
</dbReference>
<dbReference type="InterPro" id="IPR008266">
    <property type="entry name" value="Tyr_kinase_AS"/>
</dbReference>
<evidence type="ECO:0000256" key="7">
    <source>
        <dbReference type="ARBA" id="ARBA00022737"/>
    </source>
</evidence>